<dbReference type="Proteomes" id="UP001180845">
    <property type="component" value="Unassembled WGS sequence"/>
</dbReference>
<dbReference type="EMBL" id="JAVDXW010000001">
    <property type="protein sequence ID" value="MDR7299845.1"/>
    <property type="molecule type" value="Genomic_DNA"/>
</dbReference>
<reference evidence="1" key="1">
    <citation type="submission" date="2023-07" db="EMBL/GenBank/DDBJ databases">
        <title>Sequencing the genomes of 1000 actinobacteria strains.</title>
        <authorList>
            <person name="Klenk H.-P."/>
        </authorList>
    </citation>
    <scope>NUCLEOTIDE SEQUENCE</scope>
    <source>
        <strain evidence="1">DSM 45977</strain>
    </source>
</reference>
<keyword evidence="2" id="KW-1185">Reference proteome</keyword>
<dbReference type="AlphaFoldDB" id="A0AAE4CJD6"/>
<name>A0AAE4CJD6_9ACTN</name>
<protein>
    <submittedName>
        <fullName evidence="1">Uncharacterized protein</fullName>
    </submittedName>
</protein>
<dbReference type="RefSeq" id="WP_310267619.1">
    <property type="nucleotide sequence ID" value="NZ_JAVDXW010000001.1"/>
</dbReference>
<sequence length="71" mass="7706">MTNTAHLLTVSAGRAPRIVVCDDQGAPITDVPLSSTCHSNHVDRNLRVTGWRRSAEWAITKDGWLAPVVPS</sequence>
<evidence type="ECO:0000313" key="2">
    <source>
        <dbReference type="Proteomes" id="UP001180845"/>
    </source>
</evidence>
<comment type="caution">
    <text evidence="1">The sequence shown here is derived from an EMBL/GenBank/DDBJ whole genome shotgun (WGS) entry which is preliminary data.</text>
</comment>
<accession>A0AAE4CJD6</accession>
<organism evidence="1 2">
    <name type="scientific">Haloactinomyces albus</name>
    <dbReference type="NCBI Taxonomy" id="1352928"/>
    <lineage>
        <taxon>Bacteria</taxon>
        <taxon>Bacillati</taxon>
        <taxon>Actinomycetota</taxon>
        <taxon>Actinomycetes</taxon>
        <taxon>Actinopolysporales</taxon>
        <taxon>Actinopolysporaceae</taxon>
        <taxon>Haloactinomyces</taxon>
    </lineage>
</organism>
<evidence type="ECO:0000313" key="1">
    <source>
        <dbReference type="EMBL" id="MDR7299845.1"/>
    </source>
</evidence>
<gene>
    <name evidence="1" type="ORF">JOF55_000026</name>
</gene>
<proteinExistence type="predicted"/>